<proteinExistence type="predicted"/>
<reference evidence="2" key="1">
    <citation type="journal article" date="2019" name="Int. J. Syst. Evol. Microbiol.">
        <title>The Global Catalogue of Microorganisms (GCM) 10K type strain sequencing project: providing services to taxonomists for standard genome sequencing and annotation.</title>
        <authorList>
            <consortium name="The Broad Institute Genomics Platform"/>
            <consortium name="The Broad Institute Genome Sequencing Center for Infectious Disease"/>
            <person name="Wu L."/>
            <person name="Ma J."/>
        </authorList>
    </citation>
    <scope>NUCLEOTIDE SEQUENCE [LARGE SCALE GENOMIC DNA]</scope>
    <source>
        <strain evidence="2">CGMCC 4.7248</strain>
    </source>
</reference>
<organism evidence="1 2">
    <name type="scientific">Streptomyces bullii</name>
    <dbReference type="NCBI Taxonomy" id="349910"/>
    <lineage>
        <taxon>Bacteria</taxon>
        <taxon>Bacillati</taxon>
        <taxon>Actinomycetota</taxon>
        <taxon>Actinomycetes</taxon>
        <taxon>Kitasatosporales</taxon>
        <taxon>Streptomycetaceae</taxon>
        <taxon>Streptomyces</taxon>
    </lineage>
</organism>
<sequence>MHEMWCGPDASGQPVWHLLTADRTGTLCGVGKQEDSRRREPTDKHCFPCMATLQAVMQPTGAAAGEES</sequence>
<comment type="caution">
    <text evidence="1">The sequence shown here is derived from an EMBL/GenBank/DDBJ whole genome shotgun (WGS) entry which is preliminary data.</text>
</comment>
<name>A0ABW0USC2_9ACTN</name>
<dbReference type="EMBL" id="JBHSNY010000006">
    <property type="protein sequence ID" value="MFC5635624.1"/>
    <property type="molecule type" value="Genomic_DNA"/>
</dbReference>
<protein>
    <submittedName>
        <fullName evidence="1">Uncharacterized protein</fullName>
    </submittedName>
</protein>
<gene>
    <name evidence="1" type="ORF">ACFPZJ_17845</name>
</gene>
<evidence type="ECO:0000313" key="2">
    <source>
        <dbReference type="Proteomes" id="UP001596154"/>
    </source>
</evidence>
<evidence type="ECO:0000313" key="1">
    <source>
        <dbReference type="EMBL" id="MFC5635624.1"/>
    </source>
</evidence>
<dbReference type="RefSeq" id="WP_381022261.1">
    <property type="nucleotide sequence ID" value="NZ_JBHSNY010000006.1"/>
</dbReference>
<dbReference type="Proteomes" id="UP001596154">
    <property type="component" value="Unassembled WGS sequence"/>
</dbReference>
<keyword evidence="2" id="KW-1185">Reference proteome</keyword>
<accession>A0ABW0USC2</accession>